<keyword evidence="10 11" id="KW-0346">Stress response</keyword>
<keyword evidence="5 11" id="KW-0479">Metal-binding</keyword>
<organism evidence="14 15">
    <name type="scientific">Roseateles subflavus</name>
    <dbReference type="NCBI Taxonomy" id="3053353"/>
    <lineage>
        <taxon>Bacteria</taxon>
        <taxon>Pseudomonadati</taxon>
        <taxon>Pseudomonadota</taxon>
        <taxon>Betaproteobacteria</taxon>
        <taxon>Burkholderiales</taxon>
        <taxon>Sphaerotilaceae</taxon>
        <taxon>Roseateles</taxon>
    </lineage>
</organism>
<comment type="similarity">
    <text evidence="11">Belongs to the SrkA/RdoA protein kinase family.</text>
</comment>
<evidence type="ECO:0000256" key="10">
    <source>
        <dbReference type="ARBA" id="ARBA00023016"/>
    </source>
</evidence>
<keyword evidence="15" id="KW-1185">Reference proteome</keyword>
<evidence type="ECO:0000256" key="11">
    <source>
        <dbReference type="HAMAP-Rule" id="MF_01497"/>
    </source>
</evidence>
<evidence type="ECO:0000256" key="3">
    <source>
        <dbReference type="ARBA" id="ARBA00022553"/>
    </source>
</evidence>
<proteinExistence type="inferred from homology"/>
<evidence type="ECO:0000256" key="1">
    <source>
        <dbReference type="ARBA" id="ARBA00022490"/>
    </source>
</evidence>
<sequence length="366" mass="41561">MLPDTDRAFGELTPEFMLDALEAAGLRGDGRMLQLNSYENRVLQVHLEDGRVAVAKFYRPGRWSEAQILEEHAFAAELADAEVPVARPWTLDRSDCFESPLGALELLGSPSTLGRIGTQRFAVASRQGGRAPELEDPEVLRWIGRLLARLHQVGARQPFEHRVRWWGAEPGETARAWLMDHEVLPPEIAPRWDRVVRDCLALITQAFEALADAPQLRLHGDCHPGNILWTPDHGPHFVDLDDAVTGPAVQDLWMLLSGDDATARWQWDALMDGYESIRAFDWRERRLIEPLRTLRMIHHSAWLARRWGDPAFPLAFPWFGTPNYWNDQVAKLGEQREAMQSASETPPPPSYKDDDEDFHLDGDSFA</sequence>
<evidence type="ECO:0000256" key="8">
    <source>
        <dbReference type="ARBA" id="ARBA00022840"/>
    </source>
</evidence>
<comment type="caution">
    <text evidence="14">The sequence shown here is derived from an EMBL/GenBank/DDBJ whole genome shotgun (WGS) entry which is preliminary data.</text>
</comment>
<comment type="subunit">
    <text evidence="11">Monomer.</text>
</comment>
<feature type="active site" evidence="11">
    <location>
        <position position="239"/>
    </location>
</feature>
<feature type="binding site" evidence="11">
    <location>
        <position position="226"/>
    </location>
    <ligand>
        <name>Mg(2+)</name>
        <dbReference type="ChEBI" id="CHEBI:18420"/>
    </ligand>
</feature>
<evidence type="ECO:0000256" key="7">
    <source>
        <dbReference type="ARBA" id="ARBA00022777"/>
    </source>
</evidence>
<dbReference type="SUPFAM" id="SSF56112">
    <property type="entry name" value="Protein kinase-like (PK-like)"/>
    <property type="match status" value="1"/>
</dbReference>
<keyword evidence="4 11" id="KW-0808">Transferase</keyword>
<keyword evidence="7 11" id="KW-0418">Kinase</keyword>
<dbReference type="Gene3D" id="1.20.1270.170">
    <property type="match status" value="1"/>
</dbReference>
<dbReference type="InterPro" id="IPR002575">
    <property type="entry name" value="Aminoglycoside_PTrfase"/>
</dbReference>
<keyword evidence="8 11" id="KW-0067">ATP-binding</keyword>
<name>A0ABT7LID6_9BURK</name>
<dbReference type="HAMAP" id="MF_01497">
    <property type="entry name" value="SrkA_kinase"/>
    <property type="match status" value="1"/>
</dbReference>
<reference evidence="14 15" key="1">
    <citation type="submission" date="2023-06" db="EMBL/GenBank/DDBJ databases">
        <title>Pelomonas sp. APW6 16S ribosomal RNA gene genome sequencing and assembly.</title>
        <authorList>
            <person name="Woo H."/>
        </authorList>
    </citation>
    <scope>NUCLEOTIDE SEQUENCE [LARGE SCALE GENOMIC DNA]</scope>
    <source>
        <strain evidence="14 15">APW6</strain>
    </source>
</reference>
<dbReference type="Pfam" id="PF01636">
    <property type="entry name" value="APH"/>
    <property type="match status" value="1"/>
</dbReference>
<dbReference type="PANTHER" id="PTHR39573:SF1">
    <property type="entry name" value="STRESS RESPONSE KINASE A"/>
    <property type="match status" value="1"/>
</dbReference>
<comment type="function">
    <text evidence="11">A protein kinase that phosphorylates Ser and Thr residues. Probably acts to suppress the effects of stress linked to accumulation of reactive oxygen species. Probably involved in the extracytoplasmic stress response.</text>
</comment>
<dbReference type="GO" id="GO:0004674">
    <property type="term" value="F:protein serine/threonine kinase activity"/>
    <property type="evidence" value="ECO:0007669"/>
    <property type="project" value="UniProtKB-KW"/>
</dbReference>
<keyword evidence="9 11" id="KW-0460">Magnesium</keyword>
<evidence type="ECO:0000313" key="15">
    <source>
        <dbReference type="Proteomes" id="UP001238603"/>
    </source>
</evidence>
<dbReference type="PANTHER" id="PTHR39573">
    <property type="entry name" value="STRESS RESPONSE KINASE A"/>
    <property type="match status" value="1"/>
</dbReference>
<comment type="catalytic activity">
    <reaction evidence="11">
        <text>L-seryl-[protein] + ATP = O-phospho-L-seryl-[protein] + ADP + H(+)</text>
        <dbReference type="Rhea" id="RHEA:17989"/>
        <dbReference type="Rhea" id="RHEA-COMP:9863"/>
        <dbReference type="Rhea" id="RHEA-COMP:11604"/>
        <dbReference type="ChEBI" id="CHEBI:15378"/>
        <dbReference type="ChEBI" id="CHEBI:29999"/>
        <dbReference type="ChEBI" id="CHEBI:30616"/>
        <dbReference type="ChEBI" id="CHEBI:83421"/>
        <dbReference type="ChEBI" id="CHEBI:456216"/>
        <dbReference type="EC" id="2.7.11.1"/>
    </reaction>
</comment>
<evidence type="ECO:0000256" key="5">
    <source>
        <dbReference type="ARBA" id="ARBA00022723"/>
    </source>
</evidence>
<comment type="catalytic activity">
    <reaction evidence="11">
        <text>L-threonyl-[protein] + ATP = O-phospho-L-threonyl-[protein] + ADP + H(+)</text>
        <dbReference type="Rhea" id="RHEA:46608"/>
        <dbReference type="Rhea" id="RHEA-COMP:11060"/>
        <dbReference type="Rhea" id="RHEA-COMP:11605"/>
        <dbReference type="ChEBI" id="CHEBI:15378"/>
        <dbReference type="ChEBI" id="CHEBI:30013"/>
        <dbReference type="ChEBI" id="CHEBI:30616"/>
        <dbReference type="ChEBI" id="CHEBI:61977"/>
        <dbReference type="ChEBI" id="CHEBI:456216"/>
        <dbReference type="EC" id="2.7.11.1"/>
    </reaction>
</comment>
<keyword evidence="2 11" id="KW-0723">Serine/threonine-protein kinase</keyword>
<comment type="subcellular location">
    <subcellularLocation>
        <location evidence="11">Cytoplasm</location>
    </subcellularLocation>
</comment>
<dbReference type="RefSeq" id="WP_285982723.1">
    <property type="nucleotide sequence ID" value="NZ_JASVDS010000003.1"/>
</dbReference>
<evidence type="ECO:0000256" key="9">
    <source>
        <dbReference type="ARBA" id="ARBA00022842"/>
    </source>
</evidence>
<dbReference type="InterPro" id="IPR032882">
    <property type="entry name" value="SrkA/RdoA"/>
</dbReference>
<evidence type="ECO:0000313" key="14">
    <source>
        <dbReference type="EMBL" id="MDL5032632.1"/>
    </source>
</evidence>
<evidence type="ECO:0000259" key="13">
    <source>
        <dbReference type="Pfam" id="PF01636"/>
    </source>
</evidence>
<dbReference type="NCBIfam" id="NF008738">
    <property type="entry name" value="PRK11768.1"/>
    <property type="match status" value="1"/>
</dbReference>
<keyword evidence="3 11" id="KW-0597">Phosphoprotein</keyword>
<accession>A0ABT7LID6</accession>
<comment type="cofactor">
    <cofactor evidence="11">
        <name>Mg(2+)</name>
        <dbReference type="ChEBI" id="CHEBI:18420"/>
    </cofactor>
</comment>
<gene>
    <name evidence="11" type="primary">srkA</name>
    <name evidence="14" type="ORF">QRD43_12025</name>
</gene>
<protein>
    <recommendedName>
        <fullName evidence="11">Stress response kinase A</fullName>
        <ecNumber evidence="11">2.7.11.1</ecNumber>
    </recommendedName>
    <alternativeName>
        <fullName evidence="11">Serine/threonine-protein kinase SrkA</fullName>
    </alternativeName>
</protein>
<evidence type="ECO:0000256" key="4">
    <source>
        <dbReference type="ARBA" id="ARBA00022679"/>
    </source>
</evidence>
<dbReference type="InterPro" id="IPR011009">
    <property type="entry name" value="Kinase-like_dom_sf"/>
</dbReference>
<feature type="active site" description="Proton acceptor" evidence="11">
    <location>
        <position position="221"/>
    </location>
</feature>
<feature type="region of interest" description="Disordered" evidence="12">
    <location>
        <begin position="335"/>
        <end position="366"/>
    </location>
</feature>
<evidence type="ECO:0000256" key="6">
    <source>
        <dbReference type="ARBA" id="ARBA00022741"/>
    </source>
</evidence>
<dbReference type="Proteomes" id="UP001238603">
    <property type="component" value="Unassembled WGS sequence"/>
</dbReference>
<feature type="domain" description="Aminoglycoside phosphotransferase" evidence="13">
    <location>
        <begin position="36"/>
        <end position="287"/>
    </location>
</feature>
<evidence type="ECO:0000256" key="2">
    <source>
        <dbReference type="ARBA" id="ARBA00022527"/>
    </source>
</evidence>
<dbReference type="Gene3D" id="3.30.200.70">
    <property type="match status" value="1"/>
</dbReference>
<keyword evidence="6 11" id="KW-0547">Nucleotide-binding</keyword>
<dbReference type="EMBL" id="JASVDS010000003">
    <property type="protein sequence ID" value="MDL5032632.1"/>
    <property type="molecule type" value="Genomic_DNA"/>
</dbReference>
<feature type="binding site" evidence="11">
    <location>
        <position position="239"/>
    </location>
    <ligand>
        <name>Mg(2+)</name>
        <dbReference type="ChEBI" id="CHEBI:18420"/>
    </ligand>
</feature>
<feature type="site" description="ATP" evidence="11">
    <location>
        <position position="37"/>
    </location>
</feature>
<dbReference type="Gene3D" id="1.10.510.10">
    <property type="entry name" value="Transferase(Phosphotransferase) domain 1"/>
    <property type="match status" value="1"/>
</dbReference>
<keyword evidence="1 11" id="KW-0963">Cytoplasm</keyword>
<dbReference type="EC" id="2.7.11.1" evidence="11"/>
<evidence type="ECO:0000256" key="12">
    <source>
        <dbReference type="SAM" id="MobiDB-lite"/>
    </source>
</evidence>